<dbReference type="EMBL" id="KK198753">
    <property type="protein sequence ID" value="KCW88360.1"/>
    <property type="molecule type" value="Genomic_DNA"/>
</dbReference>
<dbReference type="GO" id="GO:0008289">
    <property type="term" value="F:lipid binding"/>
    <property type="evidence" value="ECO:0007669"/>
    <property type="project" value="UniProtKB-KW"/>
</dbReference>
<dbReference type="PROSITE" id="PS00597">
    <property type="entry name" value="PLANT_LTP"/>
    <property type="match status" value="1"/>
</dbReference>
<evidence type="ECO:0000256" key="3">
    <source>
        <dbReference type="ARBA" id="ARBA00022448"/>
    </source>
</evidence>
<keyword evidence="3 6" id="KW-0813">Transport</keyword>
<keyword evidence="7" id="KW-0732">Signal</keyword>
<dbReference type="InterPro" id="IPR000528">
    <property type="entry name" value="Plant_nsLTP"/>
</dbReference>
<name>A0A059DDQ0_EUCGR</name>
<accession>A0A059DDQ0</accession>
<dbReference type="FunCoup" id="A0A059DDQ0">
    <property type="interactions" value="1563"/>
</dbReference>
<dbReference type="eggNOG" id="ENOG502S4CI">
    <property type="taxonomic scope" value="Eukaryota"/>
</dbReference>
<dbReference type="InterPro" id="IPR016140">
    <property type="entry name" value="Bifunc_inhib/LTP/seed_store"/>
</dbReference>
<dbReference type="SUPFAM" id="SSF47699">
    <property type="entry name" value="Bifunctional inhibitor/lipid-transfer protein/seed storage 2S albumin"/>
    <property type="match status" value="1"/>
</dbReference>
<dbReference type="Gramene" id="KCW88360">
    <property type="protein sequence ID" value="KCW88360"/>
    <property type="gene ID" value="EUGRSUZ_A00746"/>
</dbReference>
<dbReference type="InParanoid" id="A0A059DDQ0"/>
<gene>
    <name evidence="9" type="ORF">EUGRSUZ_A00746</name>
</gene>
<dbReference type="PANTHER" id="PTHR33076">
    <property type="entry name" value="NON-SPECIFIC LIPID-TRANSFER PROTEIN 2-RELATED"/>
    <property type="match status" value="1"/>
</dbReference>
<dbReference type="FunFam" id="1.10.110.10:FF:000002">
    <property type="entry name" value="Non-specific lipid-transfer protein"/>
    <property type="match status" value="1"/>
</dbReference>
<evidence type="ECO:0000259" key="8">
    <source>
        <dbReference type="SMART" id="SM00499"/>
    </source>
</evidence>
<evidence type="ECO:0000256" key="4">
    <source>
        <dbReference type="ARBA" id="ARBA00023121"/>
    </source>
</evidence>
<evidence type="ECO:0000256" key="7">
    <source>
        <dbReference type="SAM" id="SignalP"/>
    </source>
</evidence>
<dbReference type="OMA" id="WSFTINT"/>
<dbReference type="AlphaFoldDB" id="A0A059DDQ0"/>
<sequence>MASSALLKLACVLLACMVAVAPAARAAVTCGQVSSSLAPCIPYSRSGAGAVPAACCNGIRSLNSAARTTPDRQAACKCLKSLTGSISGLNYGVVAGLPGKCGVSIPYKISPSTNCNSVK</sequence>
<evidence type="ECO:0000256" key="2">
    <source>
        <dbReference type="ARBA" id="ARBA00009748"/>
    </source>
</evidence>
<feature type="chain" id="PRO_5001570182" description="Non-specific lipid-transfer protein" evidence="7">
    <location>
        <begin position="27"/>
        <end position="119"/>
    </location>
</feature>
<evidence type="ECO:0000256" key="1">
    <source>
        <dbReference type="ARBA" id="ARBA00003211"/>
    </source>
</evidence>
<dbReference type="SMART" id="SM00499">
    <property type="entry name" value="AAI"/>
    <property type="match status" value="1"/>
</dbReference>
<dbReference type="OrthoDB" id="1890443at2759"/>
<proteinExistence type="inferred from homology"/>
<keyword evidence="4 6" id="KW-0446">Lipid-binding</keyword>
<reference evidence="9" key="1">
    <citation type="submission" date="2013-07" db="EMBL/GenBank/DDBJ databases">
        <title>The genome of Eucalyptus grandis.</title>
        <authorList>
            <person name="Schmutz J."/>
            <person name="Hayes R."/>
            <person name="Myburg A."/>
            <person name="Tuskan G."/>
            <person name="Grattapaglia D."/>
            <person name="Rokhsar D.S."/>
        </authorList>
    </citation>
    <scope>NUCLEOTIDE SEQUENCE</scope>
    <source>
        <tissue evidence="9">Leaf extractions</tissue>
    </source>
</reference>
<evidence type="ECO:0000256" key="6">
    <source>
        <dbReference type="RuleBase" id="RU000628"/>
    </source>
</evidence>
<dbReference type="GO" id="GO:0006869">
    <property type="term" value="P:lipid transport"/>
    <property type="evidence" value="ECO:0007669"/>
    <property type="project" value="InterPro"/>
</dbReference>
<keyword evidence="5" id="KW-1015">Disulfide bond</keyword>
<dbReference type="STRING" id="71139.A0A059DDQ0"/>
<dbReference type="InterPro" id="IPR036312">
    <property type="entry name" value="Bifun_inhib/LTP/seed_sf"/>
</dbReference>
<evidence type="ECO:0000256" key="5">
    <source>
        <dbReference type="ARBA" id="ARBA00023157"/>
    </source>
</evidence>
<feature type="domain" description="Bifunctional inhibitor/plant lipid transfer protein/seed storage helical" evidence="8">
    <location>
        <begin position="30"/>
        <end position="115"/>
    </location>
</feature>
<protein>
    <recommendedName>
        <fullName evidence="6">Non-specific lipid-transfer protein</fullName>
    </recommendedName>
</protein>
<dbReference type="CDD" id="cd01960">
    <property type="entry name" value="nsLTP1"/>
    <property type="match status" value="1"/>
</dbReference>
<comment type="function">
    <text evidence="1 6">Plant non-specific lipid-transfer proteins transfer phospholipids as well as galactolipids across membranes. May play a role in wax or cutin deposition in the cell walls of expanding epidermal cells and certain secretory tissues.</text>
</comment>
<dbReference type="Pfam" id="PF00234">
    <property type="entry name" value="Tryp_alpha_amyl"/>
    <property type="match status" value="1"/>
</dbReference>
<organism evidence="9">
    <name type="scientific">Eucalyptus grandis</name>
    <name type="common">Flooded gum</name>
    <dbReference type="NCBI Taxonomy" id="71139"/>
    <lineage>
        <taxon>Eukaryota</taxon>
        <taxon>Viridiplantae</taxon>
        <taxon>Streptophyta</taxon>
        <taxon>Embryophyta</taxon>
        <taxon>Tracheophyta</taxon>
        <taxon>Spermatophyta</taxon>
        <taxon>Magnoliopsida</taxon>
        <taxon>eudicotyledons</taxon>
        <taxon>Gunneridae</taxon>
        <taxon>Pentapetalae</taxon>
        <taxon>rosids</taxon>
        <taxon>malvids</taxon>
        <taxon>Myrtales</taxon>
        <taxon>Myrtaceae</taxon>
        <taxon>Myrtoideae</taxon>
        <taxon>Eucalypteae</taxon>
        <taxon>Eucalyptus</taxon>
    </lineage>
</organism>
<dbReference type="PRINTS" id="PR00382">
    <property type="entry name" value="LIPIDTRNSFER"/>
</dbReference>
<comment type="similarity">
    <text evidence="2 6">Belongs to the plant LTP family.</text>
</comment>
<dbReference type="Gene3D" id="1.10.110.10">
    <property type="entry name" value="Plant lipid-transfer and hydrophobic proteins"/>
    <property type="match status" value="1"/>
</dbReference>
<feature type="signal peptide" evidence="7">
    <location>
        <begin position="1"/>
        <end position="26"/>
    </location>
</feature>
<evidence type="ECO:0000313" key="9">
    <source>
        <dbReference type="EMBL" id="KCW88360.1"/>
    </source>
</evidence>
<dbReference type="KEGG" id="egr:104432533"/>